<keyword evidence="3" id="KW-1185">Reference proteome</keyword>
<evidence type="ECO:0000313" key="3">
    <source>
        <dbReference type="Proteomes" id="UP000789572"/>
    </source>
</evidence>
<sequence length="87" mass="10172">MLVSGSHNKPLAEQRRIRRTNHPPTGFERVLDHLLSNDDRYLRIESTRTSINFNRTKFPHFGNGMSRDANRTARRFHSGQIEVSLKK</sequence>
<dbReference type="AlphaFoldDB" id="A0A9N9BKW3"/>
<name>A0A9N9BKW3_9GLOM</name>
<accession>A0A9N9BKW3</accession>
<evidence type="ECO:0000256" key="1">
    <source>
        <dbReference type="SAM" id="MobiDB-lite"/>
    </source>
</evidence>
<dbReference type="EMBL" id="CAJVPJ010000959">
    <property type="protein sequence ID" value="CAG8567750.1"/>
    <property type="molecule type" value="Genomic_DNA"/>
</dbReference>
<proteinExistence type="predicted"/>
<protein>
    <submittedName>
        <fullName evidence="2">7146_t:CDS:1</fullName>
    </submittedName>
</protein>
<organism evidence="2 3">
    <name type="scientific">Paraglomus occultum</name>
    <dbReference type="NCBI Taxonomy" id="144539"/>
    <lineage>
        <taxon>Eukaryota</taxon>
        <taxon>Fungi</taxon>
        <taxon>Fungi incertae sedis</taxon>
        <taxon>Mucoromycota</taxon>
        <taxon>Glomeromycotina</taxon>
        <taxon>Glomeromycetes</taxon>
        <taxon>Paraglomerales</taxon>
        <taxon>Paraglomeraceae</taxon>
        <taxon>Paraglomus</taxon>
    </lineage>
</organism>
<gene>
    <name evidence="2" type="ORF">POCULU_LOCUS5835</name>
</gene>
<reference evidence="2" key="1">
    <citation type="submission" date="2021-06" db="EMBL/GenBank/DDBJ databases">
        <authorList>
            <person name="Kallberg Y."/>
            <person name="Tangrot J."/>
            <person name="Rosling A."/>
        </authorList>
    </citation>
    <scope>NUCLEOTIDE SEQUENCE</scope>
    <source>
        <strain evidence="2">IA702</strain>
    </source>
</reference>
<comment type="caution">
    <text evidence="2">The sequence shown here is derived from an EMBL/GenBank/DDBJ whole genome shotgun (WGS) entry which is preliminary data.</text>
</comment>
<feature type="region of interest" description="Disordered" evidence="1">
    <location>
        <begin position="1"/>
        <end position="25"/>
    </location>
</feature>
<dbReference type="Proteomes" id="UP000789572">
    <property type="component" value="Unassembled WGS sequence"/>
</dbReference>
<evidence type="ECO:0000313" key="2">
    <source>
        <dbReference type="EMBL" id="CAG8567750.1"/>
    </source>
</evidence>